<evidence type="ECO:0000256" key="6">
    <source>
        <dbReference type="ARBA" id="ARBA00025708"/>
    </source>
</evidence>
<comment type="subunit">
    <text evidence="2">Homodimer.</text>
</comment>
<dbReference type="InterPro" id="IPR015421">
    <property type="entry name" value="PyrdxlP-dep_Trfase_major"/>
</dbReference>
<dbReference type="Gene3D" id="3.90.1150.10">
    <property type="entry name" value="Aspartate Aminotransferase, domain 1"/>
    <property type="match status" value="1"/>
</dbReference>
<dbReference type="GO" id="GO:0030170">
    <property type="term" value="F:pyridoxal phosphate binding"/>
    <property type="evidence" value="ECO:0007669"/>
    <property type="project" value="InterPro"/>
</dbReference>
<comment type="cofactor">
    <cofactor evidence="1">
        <name>pyridoxal 5'-phosphate</name>
        <dbReference type="ChEBI" id="CHEBI:597326"/>
    </cofactor>
</comment>
<dbReference type="Pfam" id="PF00155">
    <property type="entry name" value="Aminotran_1_2"/>
    <property type="match status" value="1"/>
</dbReference>
<dbReference type="SUPFAM" id="SSF53383">
    <property type="entry name" value="PLP-dependent transferases"/>
    <property type="match status" value="1"/>
</dbReference>
<comment type="catalytic activity">
    <reaction evidence="9">
        <text>L-alanine + 2-oxoglutarate = pyruvate + L-glutamate</text>
        <dbReference type="Rhea" id="RHEA:19453"/>
        <dbReference type="ChEBI" id="CHEBI:15361"/>
        <dbReference type="ChEBI" id="CHEBI:16810"/>
        <dbReference type="ChEBI" id="CHEBI:29985"/>
        <dbReference type="ChEBI" id="CHEBI:57972"/>
        <dbReference type="EC" id="2.6.1.2"/>
    </reaction>
</comment>
<keyword evidence="3" id="KW-0032">Aminotransferase</keyword>
<dbReference type="InterPro" id="IPR015422">
    <property type="entry name" value="PyrdxlP-dep_Trfase_small"/>
</dbReference>
<evidence type="ECO:0000313" key="11">
    <source>
        <dbReference type="EMBL" id="KAJ3595178.1"/>
    </source>
</evidence>
<comment type="pathway">
    <text evidence="6">Amino-acid degradation; L-alanine degradation via transaminase pathway; pyruvate from L-alanine: step 1/1.</text>
</comment>
<dbReference type="InterPro" id="IPR045088">
    <property type="entry name" value="ALAT1/2-like"/>
</dbReference>
<dbReference type="InterPro" id="IPR004839">
    <property type="entry name" value="Aminotransferase_I/II_large"/>
</dbReference>
<dbReference type="FunFam" id="3.40.640.10:FF:000129">
    <property type="entry name" value="Alanine aminotransferase 2"/>
    <property type="match status" value="1"/>
</dbReference>
<evidence type="ECO:0000256" key="4">
    <source>
        <dbReference type="ARBA" id="ARBA00022679"/>
    </source>
</evidence>
<name>A0A9Q0DVK3_9TELE</name>
<dbReference type="GO" id="GO:0004021">
    <property type="term" value="F:L-alanine:2-oxoglutarate aminotransferase activity"/>
    <property type="evidence" value="ECO:0007669"/>
    <property type="project" value="UniProtKB-EC"/>
</dbReference>
<dbReference type="OrthoDB" id="1732682at2759"/>
<keyword evidence="4" id="KW-0808">Transferase</keyword>
<dbReference type="PANTHER" id="PTHR11751:SF469">
    <property type="entry name" value="ALANINE TRANSAMINASE"/>
    <property type="match status" value="1"/>
</dbReference>
<evidence type="ECO:0000256" key="9">
    <source>
        <dbReference type="ARBA" id="ARBA00047412"/>
    </source>
</evidence>
<evidence type="ECO:0000256" key="5">
    <source>
        <dbReference type="ARBA" id="ARBA00022898"/>
    </source>
</evidence>
<evidence type="ECO:0000256" key="3">
    <source>
        <dbReference type="ARBA" id="ARBA00022576"/>
    </source>
</evidence>
<evidence type="ECO:0000256" key="1">
    <source>
        <dbReference type="ARBA" id="ARBA00001933"/>
    </source>
</evidence>
<comment type="similarity">
    <text evidence="7">Belongs to the class-I pyridoxal-phosphate-dependent aminotransferase family. Alanine aminotransferase subfamily.</text>
</comment>
<reference evidence="11" key="1">
    <citation type="submission" date="2022-07" db="EMBL/GenBank/DDBJ databases">
        <title>Chromosome-level genome of Muraenolepis orangiensis.</title>
        <authorList>
            <person name="Kim J."/>
        </authorList>
    </citation>
    <scope>NUCLEOTIDE SEQUENCE</scope>
    <source>
        <strain evidence="11">KU_S4_2022</strain>
        <tissue evidence="11">Muscle</tissue>
    </source>
</reference>
<evidence type="ECO:0000259" key="10">
    <source>
        <dbReference type="Pfam" id="PF00155"/>
    </source>
</evidence>
<proteinExistence type="inferred from homology"/>
<dbReference type="AlphaFoldDB" id="A0A9Q0DVK3"/>
<evidence type="ECO:0000256" key="2">
    <source>
        <dbReference type="ARBA" id="ARBA00011738"/>
    </source>
</evidence>
<dbReference type="Proteomes" id="UP001148018">
    <property type="component" value="Unassembled WGS sequence"/>
</dbReference>
<evidence type="ECO:0000256" key="7">
    <source>
        <dbReference type="ARBA" id="ARBA00025785"/>
    </source>
</evidence>
<organism evidence="11 12">
    <name type="scientific">Muraenolepis orangiensis</name>
    <name type="common">Patagonian moray cod</name>
    <dbReference type="NCBI Taxonomy" id="630683"/>
    <lineage>
        <taxon>Eukaryota</taxon>
        <taxon>Metazoa</taxon>
        <taxon>Chordata</taxon>
        <taxon>Craniata</taxon>
        <taxon>Vertebrata</taxon>
        <taxon>Euteleostomi</taxon>
        <taxon>Actinopterygii</taxon>
        <taxon>Neopterygii</taxon>
        <taxon>Teleostei</taxon>
        <taxon>Neoteleostei</taxon>
        <taxon>Acanthomorphata</taxon>
        <taxon>Zeiogadaria</taxon>
        <taxon>Gadariae</taxon>
        <taxon>Gadiformes</taxon>
        <taxon>Muraenolepidoidei</taxon>
        <taxon>Muraenolepididae</taxon>
        <taxon>Muraenolepis</taxon>
    </lineage>
</organism>
<dbReference type="InterPro" id="IPR015424">
    <property type="entry name" value="PyrdxlP-dep_Trfase"/>
</dbReference>
<comment type="caution">
    <text evidence="11">The sequence shown here is derived from an EMBL/GenBank/DDBJ whole genome shotgun (WGS) entry which is preliminary data.</text>
</comment>
<keyword evidence="12" id="KW-1185">Reference proteome</keyword>
<feature type="domain" description="Aminotransferase class I/classII large" evidence="10">
    <location>
        <begin position="82"/>
        <end position="464"/>
    </location>
</feature>
<evidence type="ECO:0000313" key="12">
    <source>
        <dbReference type="Proteomes" id="UP001148018"/>
    </source>
</evidence>
<gene>
    <name evidence="11" type="ORF">NHX12_004482</name>
</gene>
<dbReference type="Gene3D" id="1.10.287.1970">
    <property type="match status" value="1"/>
</dbReference>
<dbReference type="EMBL" id="JANIIK010000111">
    <property type="protein sequence ID" value="KAJ3595178.1"/>
    <property type="molecule type" value="Genomic_DNA"/>
</dbReference>
<dbReference type="PANTHER" id="PTHR11751">
    <property type="entry name" value="ALANINE AMINOTRANSFERASE"/>
    <property type="match status" value="1"/>
</dbReference>
<accession>A0A9Q0DVK3</accession>
<keyword evidence="5" id="KW-0663">Pyridoxal phosphate</keyword>
<evidence type="ECO:0000256" key="8">
    <source>
        <dbReference type="ARBA" id="ARBA00026106"/>
    </source>
</evidence>
<sequence length="476" mass="52400">MSQLRLINPKVQNIRALELDTLVRKAVRIEEELKQGLKKPYNEVINVSRCNPHATGVKPLSFFRQVIATCSYPTLIEGDTMPLDVRERAKTLLGECSGGSIGSYSFWPGLPHLQRSISKFISHRDGGVPAPPDNIFVVGGSHQALKLLLSILVDGSRSPPAGLLVPVPWKTTSVTNMEAVGGVAVPYYLDGQQGWRLRVEELRGALLSAVGACHPVALYVSNPGDPTGHVQSRESMEEIIRFVFEEKLFLLADEVHQEIVIGEGCKFISYKKVLAEMGAPFSDTVELASLHSVSQGFMGEGGLRGGYMELVNMDPSVMKSFYVVLCQLNVSILGQMALNGMLNPPKPGDPSHALYEEEIQHIRSTMIHNVTRAMKVLNSLPGISCKPIGGGAYMLPRLHLPHGAIQQAKEEGRLPDCFYCSRLLEQTGLCVCPGVDLGLPEGTHHIRFSIMTSMDTMEEVLRRLSTFHKRFMKDFS</sequence>
<protein>
    <recommendedName>
        <fullName evidence="8">alanine transaminase</fullName>
        <ecNumber evidence="8">2.6.1.2</ecNumber>
    </recommendedName>
</protein>
<dbReference type="Gene3D" id="3.40.640.10">
    <property type="entry name" value="Type I PLP-dependent aspartate aminotransferase-like (Major domain)"/>
    <property type="match status" value="1"/>
</dbReference>
<dbReference type="EC" id="2.6.1.2" evidence="8"/>
<dbReference type="CDD" id="cd00609">
    <property type="entry name" value="AAT_like"/>
    <property type="match status" value="1"/>
</dbReference>